<reference evidence="8" key="1">
    <citation type="journal article" date="2014" name="Int. J. Syst. Evol. Microbiol.">
        <title>Complete genome sequence of Corynebacterium casei LMG S-19264T (=DSM 44701T), isolated from a smear-ripened cheese.</title>
        <authorList>
            <consortium name="US DOE Joint Genome Institute (JGI-PGF)"/>
            <person name="Walter F."/>
            <person name="Albersmeier A."/>
            <person name="Kalinowski J."/>
            <person name="Ruckert C."/>
        </authorList>
    </citation>
    <scope>NUCLEOTIDE SEQUENCE</scope>
    <source>
        <strain evidence="8">VKM Ac-1958</strain>
    </source>
</reference>
<dbReference type="GO" id="GO:0071973">
    <property type="term" value="P:bacterial-type flagellum-dependent cell motility"/>
    <property type="evidence" value="ECO:0007669"/>
    <property type="project" value="TreeGrafter"/>
</dbReference>
<protein>
    <recommendedName>
        <fullName evidence="5">Flagellar hook-associated protein 2</fullName>
        <shortName evidence="5">HAP2</shortName>
    </recommendedName>
    <alternativeName>
        <fullName evidence="5">Flagellar cap protein</fullName>
    </alternativeName>
</protein>
<evidence type="ECO:0000259" key="6">
    <source>
        <dbReference type="Pfam" id="PF02465"/>
    </source>
</evidence>
<dbReference type="AlphaFoldDB" id="A0A9W6M8U7"/>
<evidence type="ECO:0000313" key="8">
    <source>
        <dbReference type="EMBL" id="GLK01611.1"/>
    </source>
</evidence>
<dbReference type="InterPro" id="IPR010809">
    <property type="entry name" value="FliD_C"/>
</dbReference>
<dbReference type="EMBL" id="BSET01000001">
    <property type="protein sequence ID" value="GLK01611.1"/>
    <property type="molecule type" value="Genomic_DNA"/>
</dbReference>
<name>A0A9W6M8U7_9MICO</name>
<dbReference type="GO" id="GO:0009421">
    <property type="term" value="C:bacterial-type flagellum filament cap"/>
    <property type="evidence" value="ECO:0007669"/>
    <property type="project" value="InterPro"/>
</dbReference>
<organism evidence="8 9">
    <name type="scientific">Microbacterium keratanolyticum</name>
    <dbReference type="NCBI Taxonomy" id="67574"/>
    <lineage>
        <taxon>Bacteria</taxon>
        <taxon>Bacillati</taxon>
        <taxon>Actinomycetota</taxon>
        <taxon>Actinomycetes</taxon>
        <taxon>Micrococcales</taxon>
        <taxon>Microbacteriaceae</taxon>
        <taxon>Microbacterium</taxon>
    </lineage>
</organism>
<dbReference type="RefSeq" id="WP_204939245.1">
    <property type="nucleotide sequence ID" value="NZ_BAAAUM010000001.1"/>
</dbReference>
<evidence type="ECO:0000256" key="1">
    <source>
        <dbReference type="ARBA" id="ARBA00009764"/>
    </source>
</evidence>
<comment type="subunit">
    <text evidence="2 5">Homopentamer.</text>
</comment>
<evidence type="ECO:0000256" key="2">
    <source>
        <dbReference type="ARBA" id="ARBA00011255"/>
    </source>
</evidence>
<evidence type="ECO:0000259" key="7">
    <source>
        <dbReference type="Pfam" id="PF07195"/>
    </source>
</evidence>
<dbReference type="Pfam" id="PF02465">
    <property type="entry name" value="FliD_N"/>
    <property type="match status" value="1"/>
</dbReference>
<evidence type="ECO:0000313" key="9">
    <source>
        <dbReference type="Proteomes" id="UP001142325"/>
    </source>
</evidence>
<dbReference type="PANTHER" id="PTHR30288">
    <property type="entry name" value="FLAGELLAR CAP/ASSEMBLY PROTEIN FLID"/>
    <property type="match status" value="1"/>
</dbReference>
<comment type="caution">
    <text evidence="8">The sequence shown here is derived from an EMBL/GenBank/DDBJ whole genome shotgun (WGS) entry which is preliminary data.</text>
</comment>
<comment type="function">
    <text evidence="5">Required for morphogenesis and for the elongation of the flagellar filament by facilitating polymerization of the flagellin monomers at the tip of growing filament. Forms a capping structure, which prevents flagellin subunits (transported through the central channel of the flagellum) from leaking out without polymerization at the distal end.</text>
</comment>
<sequence length="452" mass="46301">MKIDGLVSGLNTAELIDSLMKVSAIPQTLLSNKITDRNAVISNLQSLNTSLQSLMDKAKTARGADSLAAFTPRSSAESVTVTAGSTATAFSTSIVVDAVATAHSVVTAAAGTDAWGGTFTLVAADGTMKEITPAGARPQDLAKAINAAGAGVSATVVPAGVDASGAPLSRLQLTATETGAAGAFTLHSGAPADVTAGTSTDVTAAAGSALLRQGADAQIRLFAGTSAEQILTGASNTFTVADGIDVTVSEVSATPVTITVTPDPKAQTAVAQEFTAIISKILAGIDKGSKATVGETGQKTTLGVFTGDSTVRALRGALASAVQAPVDGTSPSTIGISFDKSGVMQFDAEKFAAAMAEDPDKTQAVFSQIAGRVEDVAKQYSDKYDGLLTTRITGQETEVRDLKKQVERWDIRLEQRRNALERTYSQLEVQLSSLQSQSSWLSSQLAGLTPKN</sequence>
<reference evidence="8" key="2">
    <citation type="submission" date="2023-01" db="EMBL/GenBank/DDBJ databases">
        <authorList>
            <person name="Sun Q."/>
            <person name="Evtushenko L."/>
        </authorList>
    </citation>
    <scope>NUCLEOTIDE SEQUENCE</scope>
    <source>
        <strain evidence="8">VKM Ac-1958</strain>
    </source>
</reference>
<dbReference type="GO" id="GO:0009424">
    <property type="term" value="C:bacterial-type flagellum hook"/>
    <property type="evidence" value="ECO:0007669"/>
    <property type="project" value="UniProtKB-UniRule"/>
</dbReference>
<evidence type="ECO:0000256" key="3">
    <source>
        <dbReference type="ARBA" id="ARBA00023054"/>
    </source>
</evidence>
<dbReference type="PANTHER" id="PTHR30288:SF0">
    <property type="entry name" value="FLAGELLAR HOOK-ASSOCIATED PROTEIN 2"/>
    <property type="match status" value="1"/>
</dbReference>
<evidence type="ECO:0000256" key="4">
    <source>
        <dbReference type="ARBA" id="ARBA00023143"/>
    </source>
</evidence>
<proteinExistence type="inferred from homology"/>
<feature type="domain" description="Flagellar hook-associated protein 2 C-terminal" evidence="7">
    <location>
        <begin position="232"/>
        <end position="435"/>
    </location>
</feature>
<dbReference type="InterPro" id="IPR003481">
    <property type="entry name" value="FliD_N"/>
</dbReference>
<feature type="coiled-coil region" evidence="5">
    <location>
        <begin position="399"/>
        <end position="437"/>
    </location>
</feature>
<dbReference type="InterPro" id="IPR010810">
    <property type="entry name" value="Flagellin_hook_IN_motif"/>
</dbReference>
<dbReference type="Pfam" id="PF07196">
    <property type="entry name" value="Flagellin_IN"/>
    <property type="match status" value="1"/>
</dbReference>
<dbReference type="GO" id="GO:0005576">
    <property type="term" value="C:extracellular region"/>
    <property type="evidence" value="ECO:0007669"/>
    <property type="project" value="UniProtKB-SubCell"/>
</dbReference>
<comment type="similarity">
    <text evidence="1 5">Belongs to the FliD family.</text>
</comment>
<dbReference type="Pfam" id="PF07195">
    <property type="entry name" value="FliD_C"/>
    <property type="match status" value="1"/>
</dbReference>
<accession>A0A9W6M8U7</accession>
<dbReference type="Proteomes" id="UP001142325">
    <property type="component" value="Unassembled WGS sequence"/>
</dbReference>
<dbReference type="InterPro" id="IPR040026">
    <property type="entry name" value="FliD"/>
</dbReference>
<evidence type="ECO:0000256" key="5">
    <source>
        <dbReference type="RuleBase" id="RU362066"/>
    </source>
</evidence>
<dbReference type="GO" id="GO:0007155">
    <property type="term" value="P:cell adhesion"/>
    <property type="evidence" value="ECO:0007669"/>
    <property type="project" value="InterPro"/>
</dbReference>
<comment type="subcellular location">
    <subcellularLocation>
        <location evidence="5">Secreted</location>
    </subcellularLocation>
    <subcellularLocation>
        <location evidence="5">Bacterial flagellum</location>
    </subcellularLocation>
</comment>
<keyword evidence="4 5" id="KW-0975">Bacterial flagellum</keyword>
<gene>
    <name evidence="8" type="ORF">GCM10017596_13260</name>
</gene>
<feature type="domain" description="Flagellar hook-associated protein 2 N-terminal" evidence="6">
    <location>
        <begin position="8"/>
        <end position="103"/>
    </location>
</feature>
<keyword evidence="9" id="KW-1185">Reference proteome</keyword>
<keyword evidence="5" id="KW-0964">Secreted</keyword>
<keyword evidence="3 5" id="KW-0175">Coiled coil</keyword>